<name>A0A4R6CR09_9LACO</name>
<dbReference type="InterPro" id="IPR011010">
    <property type="entry name" value="DNA_brk_join_enz"/>
</dbReference>
<dbReference type="PANTHER" id="PTHR30349">
    <property type="entry name" value="PHAGE INTEGRASE-RELATED"/>
    <property type="match status" value="1"/>
</dbReference>
<dbReference type="Proteomes" id="UP000295195">
    <property type="component" value="Unassembled WGS sequence"/>
</dbReference>
<protein>
    <submittedName>
        <fullName evidence="4">Site-specific integrase</fullName>
    </submittedName>
    <submittedName>
        <fullName evidence="3">Tyrosine-type recombinase/integrase</fullName>
    </submittedName>
</protein>
<reference evidence="4 5" key="1">
    <citation type="submission" date="2017-06" db="EMBL/GenBank/DDBJ databases">
        <authorList>
            <person name="Swanenburg J."/>
            <person name="Kort R."/>
        </authorList>
    </citation>
    <scope>NUCLEOTIDE SEQUENCE [LARGE SCALE GENOMIC DNA]</scope>
    <source>
        <strain evidence="4 5">RL05</strain>
    </source>
</reference>
<dbReference type="RefSeq" id="WP_005730011.1">
    <property type="nucleotide sequence ID" value="NZ_JAKHRA010000116.1"/>
</dbReference>
<comment type="caution">
    <text evidence="4">The sequence shown here is derived from an EMBL/GenBank/DDBJ whole genome shotgun (WGS) entry which is preliminary data.</text>
</comment>
<dbReference type="InterPro" id="IPR002104">
    <property type="entry name" value="Integrase_catalytic"/>
</dbReference>
<keyword evidence="6" id="KW-1185">Reference proteome</keyword>
<dbReference type="EMBL" id="JBETVU010000013">
    <property type="protein sequence ID" value="MES5151026.1"/>
    <property type="molecule type" value="Genomic_DNA"/>
</dbReference>
<reference evidence="3" key="2">
    <citation type="submission" date="2024-06" db="EMBL/GenBank/DDBJ databases">
        <title>Vaginal Lactobacillus fatty acid response mechanisms reveal a metabolite-targeted strategy for bacterial vaginosis treatment.</title>
        <authorList>
            <person name="Zhu M."/>
            <person name="Blainey P.C."/>
            <person name="Bloom S.M."/>
            <person name="Kwon D.S."/>
        </authorList>
    </citation>
    <scope>NUCLEOTIDE SEQUENCE</scope>
    <source>
        <strain evidence="3">194_F1_1</strain>
    </source>
</reference>
<dbReference type="Proteomes" id="UP001434419">
    <property type="component" value="Unassembled WGS sequence"/>
</dbReference>
<sequence>MKHKDTRPITDPIILKKFLKHLREDTSMGERNYAIFQTGKATLLRVSDVLALKKNDVFQANGRVKKNAYIVDKKTKKPNRLYLTPVRDVLEDYYDWLQEYEKKHPYKKLFSSEWLFPSSRRLGEDVPIRENSFYRICHQTGLKIGVNWIGSHSMRKTGAFMVYQQTNHNTALVMKMLNHSSEAMTLRYLGLEQERREALLDQVNFNLL</sequence>
<dbReference type="GO" id="GO:0003677">
    <property type="term" value="F:DNA binding"/>
    <property type="evidence" value="ECO:0007669"/>
    <property type="project" value="InterPro"/>
</dbReference>
<gene>
    <name evidence="3" type="ORF">ABVC42_14420</name>
    <name evidence="4" type="ORF">CEE75_12980</name>
</gene>
<keyword evidence="1" id="KW-0233">DNA recombination</keyword>
<evidence type="ECO:0000313" key="6">
    <source>
        <dbReference type="Proteomes" id="UP001434419"/>
    </source>
</evidence>
<dbReference type="PROSITE" id="PS51898">
    <property type="entry name" value="TYR_RECOMBINASE"/>
    <property type="match status" value="1"/>
</dbReference>
<dbReference type="EMBL" id="NKLP01000289">
    <property type="protein sequence ID" value="TDN28442.1"/>
    <property type="molecule type" value="Genomic_DNA"/>
</dbReference>
<dbReference type="InterPro" id="IPR013762">
    <property type="entry name" value="Integrase-like_cat_sf"/>
</dbReference>
<evidence type="ECO:0000313" key="4">
    <source>
        <dbReference type="EMBL" id="TDN28442.1"/>
    </source>
</evidence>
<dbReference type="SUPFAM" id="SSF56349">
    <property type="entry name" value="DNA breaking-rejoining enzymes"/>
    <property type="match status" value="1"/>
</dbReference>
<evidence type="ECO:0000259" key="2">
    <source>
        <dbReference type="PROSITE" id="PS51898"/>
    </source>
</evidence>
<dbReference type="GO" id="GO:0015074">
    <property type="term" value="P:DNA integration"/>
    <property type="evidence" value="ECO:0007669"/>
    <property type="project" value="InterPro"/>
</dbReference>
<evidence type="ECO:0000256" key="1">
    <source>
        <dbReference type="ARBA" id="ARBA00023172"/>
    </source>
</evidence>
<evidence type="ECO:0000313" key="3">
    <source>
        <dbReference type="EMBL" id="MES5151026.1"/>
    </source>
</evidence>
<dbReference type="PANTHER" id="PTHR30349:SF82">
    <property type="entry name" value="INTEGRASE_RECOMBINASE YOEC-RELATED"/>
    <property type="match status" value="1"/>
</dbReference>
<dbReference type="InterPro" id="IPR050090">
    <property type="entry name" value="Tyrosine_recombinase_XerCD"/>
</dbReference>
<feature type="domain" description="Tyr recombinase" evidence="2">
    <location>
        <begin position="4"/>
        <end position="201"/>
    </location>
</feature>
<organism evidence="4 5">
    <name type="scientific">Lactobacillus crispatus</name>
    <dbReference type="NCBI Taxonomy" id="47770"/>
    <lineage>
        <taxon>Bacteria</taxon>
        <taxon>Bacillati</taxon>
        <taxon>Bacillota</taxon>
        <taxon>Bacilli</taxon>
        <taxon>Lactobacillales</taxon>
        <taxon>Lactobacillaceae</taxon>
        <taxon>Lactobacillus</taxon>
    </lineage>
</organism>
<dbReference type="GO" id="GO:0006310">
    <property type="term" value="P:DNA recombination"/>
    <property type="evidence" value="ECO:0007669"/>
    <property type="project" value="UniProtKB-KW"/>
</dbReference>
<dbReference type="Pfam" id="PF00589">
    <property type="entry name" value="Phage_integrase"/>
    <property type="match status" value="1"/>
</dbReference>
<dbReference type="Gene3D" id="1.10.443.10">
    <property type="entry name" value="Intergrase catalytic core"/>
    <property type="match status" value="1"/>
</dbReference>
<accession>A0A4R6CR09</accession>
<proteinExistence type="predicted"/>
<dbReference type="AlphaFoldDB" id="A0A4R6CR09"/>
<evidence type="ECO:0000313" key="5">
    <source>
        <dbReference type="Proteomes" id="UP000295195"/>
    </source>
</evidence>